<keyword evidence="2" id="KW-1185">Reference proteome</keyword>
<evidence type="ECO:0000313" key="1">
    <source>
        <dbReference type="EMBL" id="UOB18592.1"/>
    </source>
</evidence>
<dbReference type="EMBL" id="CP094358">
    <property type="protein sequence ID" value="UOB18592.1"/>
    <property type="molecule type" value="Genomic_DNA"/>
</dbReference>
<name>A0A9E7A0F7_9FLAO</name>
<gene>
    <name evidence="1" type="ORF">MQE35_04710</name>
</gene>
<evidence type="ECO:0000313" key="2">
    <source>
        <dbReference type="Proteomes" id="UP000831290"/>
    </source>
</evidence>
<sequence length="198" mass="21522">MFGRINQKEKFLYVIAFLASIPTLLSTNIKEKIDQGKVKPQDSELFIRANVGSGNNTINLLEGKTSKEIGVSNIDGQILNSDRYFVIDAVTVNYGIAASATSPKAVDFSTTLPLALKNANLVIKQDNEVIINLPVAAINDAKATDERYRVLAAFALLRDQKTIEITIEFPSGSDLAPGAGNSGFVEVLLKGMETYIKR</sequence>
<dbReference type="RefSeq" id="WP_255845144.1">
    <property type="nucleotide sequence ID" value="NZ_CP094358.1"/>
</dbReference>
<dbReference type="Proteomes" id="UP000831290">
    <property type="component" value="Chromosome"/>
</dbReference>
<protein>
    <submittedName>
        <fullName evidence="1">Uncharacterized protein</fullName>
    </submittedName>
</protein>
<dbReference type="KEGG" id="fbm:MQE35_04710"/>
<organism evidence="1 2">
    <name type="scientific">Abyssalbus ytuae</name>
    <dbReference type="NCBI Taxonomy" id="2926907"/>
    <lineage>
        <taxon>Bacteria</taxon>
        <taxon>Pseudomonadati</taxon>
        <taxon>Bacteroidota</taxon>
        <taxon>Flavobacteriia</taxon>
        <taxon>Flavobacteriales</taxon>
        <taxon>Flavobacteriaceae</taxon>
        <taxon>Abyssalbus</taxon>
    </lineage>
</organism>
<accession>A0A9E7A0F7</accession>
<proteinExistence type="predicted"/>
<dbReference type="AlphaFoldDB" id="A0A9E7A0F7"/>
<reference evidence="1" key="1">
    <citation type="submission" date="2022-03" db="EMBL/GenBank/DDBJ databases">
        <title>Description of Abyssus ytuae gen. nov., sp. nov., a novel member of the family Flavobacteriaceae isolated from the sediment of Mariana Trench.</title>
        <authorList>
            <person name="Zhang J."/>
            <person name="Xu X."/>
        </authorList>
    </citation>
    <scope>NUCLEOTIDE SEQUENCE</scope>
    <source>
        <strain evidence="1">MT3330</strain>
    </source>
</reference>